<proteinExistence type="predicted"/>
<reference evidence="2 3" key="1">
    <citation type="submission" date="2024-09" db="EMBL/GenBank/DDBJ databases">
        <title>Paenibacillus zeirhizospherea sp. nov., isolated from surface of the maize (Zea mays) roots in a horticulture field, Hungary.</title>
        <authorList>
            <person name="Marton D."/>
            <person name="Farkas M."/>
            <person name="Bedics A."/>
            <person name="Toth E."/>
            <person name="Tancsics A."/>
            <person name="Boka K."/>
            <person name="Maroti G."/>
            <person name="Kriszt B."/>
            <person name="Cserhati M."/>
        </authorList>
    </citation>
    <scope>NUCLEOTIDE SEQUENCE [LARGE SCALE GENOMIC DNA]</scope>
    <source>
        <strain evidence="2 3">KCTC 33519</strain>
    </source>
</reference>
<gene>
    <name evidence="2" type="ORF">ACE41H_21330</name>
</gene>
<dbReference type="Proteomes" id="UP001580346">
    <property type="component" value="Unassembled WGS sequence"/>
</dbReference>
<evidence type="ECO:0000256" key="1">
    <source>
        <dbReference type="SAM" id="MobiDB-lite"/>
    </source>
</evidence>
<feature type="compositionally biased region" description="Basic and acidic residues" evidence="1">
    <location>
        <begin position="20"/>
        <end position="36"/>
    </location>
</feature>
<feature type="region of interest" description="Disordered" evidence="1">
    <location>
        <begin position="1"/>
        <end position="52"/>
    </location>
</feature>
<name>A0ABV5AZA7_9BACL</name>
<sequence>MEGWGHRRRRPDELTAVTLRTDRISSRPLRPDDSYKPSKVPGTGSSRCTAGSLTTPLGYHRSQLIRTERLIPLAIRQMVRRGVSLEEGRRADVEFREAYAAATGWMASHASVIIGAAGKHQETGLIDSTQSADHSAAADYGGSCRRSVVWFSRSAVILSK</sequence>
<feature type="compositionally biased region" description="Polar residues" evidence="1">
    <location>
        <begin position="43"/>
        <end position="52"/>
    </location>
</feature>
<comment type="caution">
    <text evidence="2">The sequence shown here is derived from an EMBL/GenBank/DDBJ whole genome shotgun (WGS) entry which is preliminary data.</text>
</comment>
<dbReference type="RefSeq" id="WP_375357580.1">
    <property type="nucleotide sequence ID" value="NZ_JBHHMI010000029.1"/>
</dbReference>
<accession>A0ABV5AZA7</accession>
<dbReference type="EMBL" id="JBHHMI010000029">
    <property type="protein sequence ID" value="MFB5269307.1"/>
    <property type="molecule type" value="Genomic_DNA"/>
</dbReference>
<protein>
    <submittedName>
        <fullName evidence="2">Uncharacterized protein</fullName>
    </submittedName>
</protein>
<organism evidence="2 3">
    <name type="scientific">Paenibacillus enshidis</name>
    <dbReference type="NCBI Taxonomy" id="1458439"/>
    <lineage>
        <taxon>Bacteria</taxon>
        <taxon>Bacillati</taxon>
        <taxon>Bacillota</taxon>
        <taxon>Bacilli</taxon>
        <taxon>Bacillales</taxon>
        <taxon>Paenibacillaceae</taxon>
        <taxon>Paenibacillus</taxon>
    </lineage>
</organism>
<evidence type="ECO:0000313" key="3">
    <source>
        <dbReference type="Proteomes" id="UP001580346"/>
    </source>
</evidence>
<keyword evidence="3" id="KW-1185">Reference proteome</keyword>
<evidence type="ECO:0000313" key="2">
    <source>
        <dbReference type="EMBL" id="MFB5269307.1"/>
    </source>
</evidence>